<name>A0A3E0W8N8_9MICO</name>
<gene>
    <name evidence="1" type="ORF">B7R25_11800</name>
</gene>
<dbReference type="Proteomes" id="UP000257080">
    <property type="component" value="Unassembled WGS sequence"/>
</dbReference>
<proteinExistence type="predicted"/>
<protein>
    <submittedName>
        <fullName evidence="1">Uncharacterized protein</fullName>
    </submittedName>
</protein>
<accession>A0A3E0W8N8</accession>
<dbReference type="RefSeq" id="WP_116419167.1">
    <property type="nucleotide sequence ID" value="NZ_NBXC01000024.1"/>
</dbReference>
<dbReference type="AlphaFoldDB" id="A0A3E0W8N8"/>
<organism evidence="1 2">
    <name type="scientific">Subtercola boreus</name>
    <dbReference type="NCBI Taxonomy" id="120213"/>
    <lineage>
        <taxon>Bacteria</taxon>
        <taxon>Bacillati</taxon>
        <taxon>Actinomycetota</taxon>
        <taxon>Actinomycetes</taxon>
        <taxon>Micrococcales</taxon>
        <taxon>Microbacteriaceae</taxon>
        <taxon>Subtercola</taxon>
    </lineage>
</organism>
<dbReference type="OrthoDB" id="7942268at2"/>
<evidence type="ECO:0000313" key="1">
    <source>
        <dbReference type="EMBL" id="RFA25936.1"/>
    </source>
</evidence>
<evidence type="ECO:0000313" key="2">
    <source>
        <dbReference type="Proteomes" id="UP000257080"/>
    </source>
</evidence>
<dbReference type="EMBL" id="NBXE01000029">
    <property type="protein sequence ID" value="RFA25936.1"/>
    <property type="molecule type" value="Genomic_DNA"/>
</dbReference>
<sequence length="164" mass="17846">MFRVSQRSDDLSLLQFSTRDPIDWVDADQFGRGIAAGSFRREWTWLAFVDDAPDATPVARAVWWGPTGSVHPVELRSLIVDESLPHPELWGAALIRSAHAVFRANGALFAPVVVIGVDSDWQQDVTAVAAVAWRIQAASDAGATTVVRSPEREASTVRPAVGTR</sequence>
<reference evidence="1 2" key="1">
    <citation type="submission" date="2017-04" db="EMBL/GenBank/DDBJ databases">
        <title>Comparative genome analysis of Subtercola boreus.</title>
        <authorList>
            <person name="Cho Y.-J."/>
            <person name="Cho A."/>
            <person name="Kim O.-S."/>
            <person name="Lee J.-I."/>
        </authorList>
    </citation>
    <scope>NUCLEOTIDE SEQUENCE [LARGE SCALE GENOMIC DNA]</scope>
    <source>
        <strain evidence="1 2">P28004</strain>
    </source>
</reference>
<comment type="caution">
    <text evidence="1">The sequence shown here is derived from an EMBL/GenBank/DDBJ whole genome shotgun (WGS) entry which is preliminary data.</text>
</comment>